<evidence type="ECO:0000256" key="1">
    <source>
        <dbReference type="ARBA" id="ARBA00022801"/>
    </source>
</evidence>
<evidence type="ECO:0000259" key="3">
    <source>
        <dbReference type="SMART" id="SM00646"/>
    </source>
</evidence>
<keyword evidence="5" id="KW-1185">Reference proteome</keyword>
<organism evidence="4 5">
    <name type="scientific">Deinococcus piscis</name>
    <dbReference type="NCBI Taxonomy" id="394230"/>
    <lineage>
        <taxon>Bacteria</taxon>
        <taxon>Thermotogati</taxon>
        <taxon>Deinococcota</taxon>
        <taxon>Deinococci</taxon>
        <taxon>Deinococcales</taxon>
        <taxon>Deinococcaceae</taxon>
        <taxon>Deinococcus</taxon>
    </lineage>
</organism>
<dbReference type="Pfam" id="PF01520">
    <property type="entry name" value="Amidase_3"/>
    <property type="match status" value="1"/>
</dbReference>
<feature type="region of interest" description="Disordered" evidence="2">
    <location>
        <begin position="97"/>
        <end position="117"/>
    </location>
</feature>
<dbReference type="SMART" id="SM00646">
    <property type="entry name" value="Ami_3"/>
    <property type="match status" value="1"/>
</dbReference>
<accession>A0ABQ3K7E3</accession>
<dbReference type="CDD" id="cd02696">
    <property type="entry name" value="MurNAc-LAA"/>
    <property type="match status" value="1"/>
</dbReference>
<feature type="domain" description="MurNAc-LAA" evidence="3">
    <location>
        <begin position="354"/>
        <end position="468"/>
    </location>
</feature>
<protein>
    <recommendedName>
        <fullName evidence="3">MurNAc-LAA domain-containing protein</fullName>
    </recommendedName>
</protein>
<dbReference type="RefSeq" id="WP_229839040.1">
    <property type="nucleotide sequence ID" value="NZ_BNAL01000025.1"/>
</dbReference>
<evidence type="ECO:0000313" key="5">
    <source>
        <dbReference type="Proteomes" id="UP000632154"/>
    </source>
</evidence>
<name>A0ABQ3K7E3_9DEIO</name>
<comment type="caution">
    <text evidence="4">The sequence shown here is derived from an EMBL/GenBank/DDBJ whole genome shotgun (WGS) entry which is preliminary data.</text>
</comment>
<feature type="compositionally biased region" description="Gly residues" evidence="2">
    <location>
        <begin position="300"/>
        <end position="310"/>
    </location>
</feature>
<dbReference type="InterPro" id="IPR002508">
    <property type="entry name" value="MurNAc-LAA_cat"/>
</dbReference>
<dbReference type="EMBL" id="BNAL01000025">
    <property type="protein sequence ID" value="GHG06687.1"/>
    <property type="molecule type" value="Genomic_DNA"/>
</dbReference>
<feature type="region of interest" description="Disordered" evidence="2">
    <location>
        <begin position="294"/>
        <end position="313"/>
    </location>
</feature>
<keyword evidence="1" id="KW-0378">Hydrolase</keyword>
<dbReference type="PANTHER" id="PTHR30404">
    <property type="entry name" value="N-ACETYLMURAMOYL-L-ALANINE AMIDASE"/>
    <property type="match status" value="1"/>
</dbReference>
<dbReference type="SUPFAM" id="SSF53187">
    <property type="entry name" value="Zn-dependent exopeptidases"/>
    <property type="match status" value="1"/>
</dbReference>
<gene>
    <name evidence="4" type="ORF">GCM10017783_19070</name>
</gene>
<reference evidence="5" key="1">
    <citation type="journal article" date="2019" name="Int. J. Syst. Evol. Microbiol.">
        <title>The Global Catalogue of Microorganisms (GCM) 10K type strain sequencing project: providing services to taxonomists for standard genome sequencing and annotation.</title>
        <authorList>
            <consortium name="The Broad Institute Genomics Platform"/>
            <consortium name="The Broad Institute Genome Sequencing Center for Infectious Disease"/>
            <person name="Wu L."/>
            <person name="Ma J."/>
        </authorList>
    </citation>
    <scope>NUCLEOTIDE SEQUENCE [LARGE SCALE GENOMIC DNA]</scope>
    <source>
        <strain evidence="5">CGMCC 1.18439</strain>
    </source>
</reference>
<dbReference type="PANTHER" id="PTHR30404:SF0">
    <property type="entry name" value="N-ACETYLMURAMOYL-L-ALANINE AMIDASE AMIC"/>
    <property type="match status" value="1"/>
</dbReference>
<dbReference type="Proteomes" id="UP000632154">
    <property type="component" value="Unassembled WGS sequence"/>
</dbReference>
<evidence type="ECO:0000256" key="2">
    <source>
        <dbReference type="SAM" id="MobiDB-lite"/>
    </source>
</evidence>
<proteinExistence type="predicted"/>
<dbReference type="InterPro" id="IPR050695">
    <property type="entry name" value="N-acetylmuramoyl_amidase_3"/>
</dbReference>
<dbReference type="Gene3D" id="3.40.630.40">
    <property type="entry name" value="Zn-dependent exopeptidases"/>
    <property type="match status" value="1"/>
</dbReference>
<evidence type="ECO:0000313" key="4">
    <source>
        <dbReference type="EMBL" id="GHG06687.1"/>
    </source>
</evidence>
<sequence length="476" mass="50839">MAQAGLPLDHPQAPIFLAYPADGHRVAHAHVLLEGSVLPGADLQLNGQPLPVGPDGLFIQWVPLQPGLNRLQLSSRRGAQQWKATLRVTRQAAPARATAPLQLLNPPHVAEVTDPDQGYGVNPVRAAWEDDAGWPVLYARAGTRAEVIGVRGELSRVRLADGRLLWATRDTLRLLPARTPLPTAAVGSPRLRGAPAGEWQELEFPVSARVPLVLSEQAGRLGLSLIGARVGGDWTVPAGLDLRSWAQDAALYLDLGVSRPLHGYQAFYRTGELGDALVLRYRTAPHPGSLAGRRIVLDPGHGGTERGGAGPLRVPEKGLTLPIALRAAELLRAQGAQVTLTRQDDRTVPLYSRPLLAEQQNAEVLVSIHANAIPDGKDPRTVRGIGSYFTHEQSRPLASALQRALVTALPQAGDDGLHPGAHLALTRPTSQPSVLLELGYLTDPQNLRVLMSPAGQEAYAQAISAGLAEYFAGLPQ</sequence>